<evidence type="ECO:0000259" key="3">
    <source>
        <dbReference type="PROSITE" id="PS50977"/>
    </source>
</evidence>
<dbReference type="PANTHER" id="PTHR30055:SF222">
    <property type="entry name" value="REGULATORY PROTEIN"/>
    <property type="match status" value="1"/>
</dbReference>
<feature type="DNA-binding region" description="H-T-H motif" evidence="2">
    <location>
        <begin position="45"/>
        <end position="64"/>
    </location>
</feature>
<name>A0A6I4VV83_9BACL</name>
<dbReference type="PANTHER" id="PTHR30055">
    <property type="entry name" value="HTH-TYPE TRANSCRIPTIONAL REGULATOR RUTR"/>
    <property type="match status" value="1"/>
</dbReference>
<reference evidence="4 5" key="1">
    <citation type="submission" date="2019-12" db="EMBL/GenBank/DDBJ databases">
        <title>Whole-genome analyses of novel actinobacteria.</title>
        <authorList>
            <person name="Sahin N."/>
            <person name="Saygin H."/>
        </authorList>
    </citation>
    <scope>NUCLEOTIDE SEQUENCE [LARGE SCALE GENOMIC DNA]</scope>
    <source>
        <strain evidence="4 5">KC615</strain>
    </source>
</reference>
<dbReference type="GO" id="GO:0003677">
    <property type="term" value="F:DNA binding"/>
    <property type="evidence" value="ECO:0007669"/>
    <property type="project" value="UniProtKB-UniRule"/>
</dbReference>
<dbReference type="Gene3D" id="1.10.357.10">
    <property type="entry name" value="Tetracycline Repressor, domain 2"/>
    <property type="match status" value="1"/>
</dbReference>
<dbReference type="SUPFAM" id="SSF46689">
    <property type="entry name" value="Homeodomain-like"/>
    <property type="match status" value="1"/>
</dbReference>
<dbReference type="EMBL" id="WUUL01000001">
    <property type="protein sequence ID" value="MXQ52434.1"/>
    <property type="molecule type" value="Genomic_DNA"/>
</dbReference>
<dbReference type="Pfam" id="PF00440">
    <property type="entry name" value="TetR_N"/>
    <property type="match status" value="1"/>
</dbReference>
<keyword evidence="1 2" id="KW-0238">DNA-binding</keyword>
<evidence type="ECO:0000256" key="1">
    <source>
        <dbReference type="ARBA" id="ARBA00023125"/>
    </source>
</evidence>
<dbReference type="SUPFAM" id="SSF48498">
    <property type="entry name" value="Tetracyclin repressor-like, C-terminal domain"/>
    <property type="match status" value="1"/>
</dbReference>
<keyword evidence="5" id="KW-1185">Reference proteome</keyword>
<evidence type="ECO:0000313" key="4">
    <source>
        <dbReference type="EMBL" id="MXQ52434.1"/>
    </source>
</evidence>
<gene>
    <name evidence="4" type="ORF">GSM42_01430</name>
</gene>
<dbReference type="InterPro" id="IPR009057">
    <property type="entry name" value="Homeodomain-like_sf"/>
</dbReference>
<organism evidence="4 5">
    <name type="scientific">Shimazuella alba</name>
    <dbReference type="NCBI Taxonomy" id="2690964"/>
    <lineage>
        <taxon>Bacteria</taxon>
        <taxon>Bacillati</taxon>
        <taxon>Bacillota</taxon>
        <taxon>Bacilli</taxon>
        <taxon>Bacillales</taxon>
        <taxon>Thermoactinomycetaceae</taxon>
        <taxon>Shimazuella</taxon>
    </lineage>
</organism>
<dbReference type="PROSITE" id="PS50977">
    <property type="entry name" value="HTH_TETR_2"/>
    <property type="match status" value="1"/>
</dbReference>
<protein>
    <submittedName>
        <fullName evidence="4">TetR family transcriptional regulator</fullName>
    </submittedName>
</protein>
<dbReference type="GO" id="GO:0006355">
    <property type="term" value="P:regulation of DNA-templated transcription"/>
    <property type="evidence" value="ECO:0007669"/>
    <property type="project" value="UniProtKB-ARBA"/>
</dbReference>
<comment type="caution">
    <text evidence="4">The sequence shown here is derived from an EMBL/GenBank/DDBJ whole genome shotgun (WGS) entry which is preliminary data.</text>
</comment>
<dbReference type="RefSeq" id="WP_160799457.1">
    <property type="nucleotide sequence ID" value="NZ_WUUL01000001.1"/>
</dbReference>
<dbReference type="InterPro" id="IPR050109">
    <property type="entry name" value="HTH-type_TetR-like_transc_reg"/>
</dbReference>
<feature type="domain" description="HTH tetR-type" evidence="3">
    <location>
        <begin position="22"/>
        <end position="82"/>
    </location>
</feature>
<evidence type="ECO:0000313" key="5">
    <source>
        <dbReference type="Proteomes" id="UP000430692"/>
    </source>
</evidence>
<sequence length="221" mass="25280">MDNWIQKLVDQHDINLDKKKLTQKQRNILESAIQLFAEKGYNGTTTNEIAKLAGVAEATIFKHYRSKKGLLLRLVIPAIAKFASPFILNPLVQILEQDKPIEVILEELIQDRVTLVENNWRTIRIVIVESLFHSDLREALQEMIANRVIANVEQKVNRLKEQGKLRRDLPNRILLRGIISQVFGFLIAKNVLSESLSAGGELEELKWTVEMMLHGIKGEPE</sequence>
<dbReference type="PRINTS" id="PR00455">
    <property type="entry name" value="HTHTETR"/>
</dbReference>
<dbReference type="Proteomes" id="UP000430692">
    <property type="component" value="Unassembled WGS sequence"/>
</dbReference>
<dbReference type="InterPro" id="IPR001647">
    <property type="entry name" value="HTH_TetR"/>
</dbReference>
<evidence type="ECO:0000256" key="2">
    <source>
        <dbReference type="PROSITE-ProRule" id="PRU00335"/>
    </source>
</evidence>
<dbReference type="InterPro" id="IPR036271">
    <property type="entry name" value="Tet_transcr_reg_TetR-rel_C_sf"/>
</dbReference>
<accession>A0A6I4VV83</accession>
<proteinExistence type="predicted"/>
<dbReference type="AlphaFoldDB" id="A0A6I4VV83"/>